<gene>
    <name evidence="2" type="ordered locus">sce6119</name>
</gene>
<dbReference type="Proteomes" id="UP000002139">
    <property type="component" value="Chromosome"/>
</dbReference>
<dbReference type="AlphaFoldDB" id="A9GG66"/>
<protein>
    <submittedName>
        <fullName evidence="2">Uncharacterized protein</fullName>
    </submittedName>
</protein>
<keyword evidence="3" id="KW-1185">Reference proteome</keyword>
<dbReference type="HOGENOM" id="CLU_1271590_0_0_7"/>
<dbReference type="EMBL" id="AM746676">
    <property type="protein sequence ID" value="CAN96285.1"/>
    <property type="molecule type" value="Genomic_DNA"/>
</dbReference>
<evidence type="ECO:0000256" key="1">
    <source>
        <dbReference type="SAM" id="MobiDB-lite"/>
    </source>
</evidence>
<name>A9GG66_SORC5</name>
<evidence type="ECO:0000313" key="2">
    <source>
        <dbReference type="EMBL" id="CAN96285.1"/>
    </source>
</evidence>
<dbReference type="STRING" id="448385.sce6119"/>
<feature type="region of interest" description="Disordered" evidence="1">
    <location>
        <begin position="1"/>
        <end position="81"/>
    </location>
</feature>
<sequence>MPVQGYGSAPLARGLAIATEQRPGRPRPGEFGSQCTLENADREGDGEALTGDRATAVRRRPQRERGSPGRTLTRAPARPRRLPAVYQRPMAPLNVCCPVVGASKFRGCASSVPVVPLELKAAISKPSTEKVPSDPLTLCVAVSGVNVLLVRREPPAVMVTAISAHVADGVHVTVNDWANVRDPLTVPANGTGSAFLADFEAPLEEAVFFLSINPPLP</sequence>
<proteinExistence type="predicted"/>
<organism evidence="2 3">
    <name type="scientific">Sorangium cellulosum (strain So ce56)</name>
    <name type="common">Polyangium cellulosum (strain So ce56)</name>
    <dbReference type="NCBI Taxonomy" id="448385"/>
    <lineage>
        <taxon>Bacteria</taxon>
        <taxon>Pseudomonadati</taxon>
        <taxon>Myxococcota</taxon>
        <taxon>Polyangia</taxon>
        <taxon>Polyangiales</taxon>
        <taxon>Polyangiaceae</taxon>
        <taxon>Sorangium</taxon>
    </lineage>
</organism>
<evidence type="ECO:0000313" key="3">
    <source>
        <dbReference type="Proteomes" id="UP000002139"/>
    </source>
</evidence>
<accession>A9GG66</accession>
<reference evidence="2 3" key="1">
    <citation type="journal article" date="2007" name="Nat. Biotechnol.">
        <title>Complete genome sequence of the myxobacterium Sorangium cellulosum.</title>
        <authorList>
            <person name="Schneiker S."/>
            <person name="Perlova O."/>
            <person name="Kaiser O."/>
            <person name="Gerth K."/>
            <person name="Alici A."/>
            <person name="Altmeyer M.O."/>
            <person name="Bartels D."/>
            <person name="Bekel T."/>
            <person name="Beyer S."/>
            <person name="Bode E."/>
            <person name="Bode H.B."/>
            <person name="Bolten C.J."/>
            <person name="Choudhuri J.V."/>
            <person name="Doss S."/>
            <person name="Elnakady Y.A."/>
            <person name="Frank B."/>
            <person name="Gaigalat L."/>
            <person name="Goesmann A."/>
            <person name="Groeger C."/>
            <person name="Gross F."/>
            <person name="Jelsbak L."/>
            <person name="Jelsbak L."/>
            <person name="Kalinowski J."/>
            <person name="Kegler C."/>
            <person name="Knauber T."/>
            <person name="Konietzny S."/>
            <person name="Kopp M."/>
            <person name="Krause L."/>
            <person name="Krug D."/>
            <person name="Linke B."/>
            <person name="Mahmud T."/>
            <person name="Martinez-Arias R."/>
            <person name="McHardy A.C."/>
            <person name="Merai M."/>
            <person name="Meyer F."/>
            <person name="Mormann S."/>
            <person name="Munoz-Dorado J."/>
            <person name="Perez J."/>
            <person name="Pradella S."/>
            <person name="Rachid S."/>
            <person name="Raddatz G."/>
            <person name="Rosenau F."/>
            <person name="Rueckert C."/>
            <person name="Sasse F."/>
            <person name="Scharfe M."/>
            <person name="Schuster S.C."/>
            <person name="Suen G."/>
            <person name="Treuner-Lange A."/>
            <person name="Velicer G.J."/>
            <person name="Vorholter F.-J."/>
            <person name="Weissman K.J."/>
            <person name="Welch R.D."/>
            <person name="Wenzel S.C."/>
            <person name="Whitworth D.E."/>
            <person name="Wilhelm S."/>
            <person name="Wittmann C."/>
            <person name="Bloecker H."/>
            <person name="Puehler A."/>
            <person name="Mueller R."/>
        </authorList>
    </citation>
    <scope>NUCLEOTIDE SEQUENCE [LARGE SCALE GENOMIC DNA]</scope>
    <source>
        <strain evidence="3">So ce56</strain>
    </source>
</reference>
<dbReference type="KEGG" id="scl:sce6119"/>